<dbReference type="EMBL" id="HBEA01018725">
    <property type="protein sequence ID" value="CAD8264736.1"/>
    <property type="molecule type" value="Transcribed_RNA"/>
</dbReference>
<reference evidence="8" key="1">
    <citation type="submission" date="2021-01" db="EMBL/GenBank/DDBJ databases">
        <authorList>
            <person name="Corre E."/>
            <person name="Pelletier E."/>
            <person name="Niang G."/>
            <person name="Scheremetjew M."/>
            <person name="Finn R."/>
            <person name="Kale V."/>
            <person name="Holt S."/>
            <person name="Cochrane G."/>
            <person name="Meng A."/>
            <person name="Brown T."/>
            <person name="Cohen L."/>
        </authorList>
    </citation>
    <scope>NUCLEOTIDE SEQUENCE</scope>
    <source>
        <strain evidence="8">CCMP2078</strain>
    </source>
</reference>
<evidence type="ECO:0000256" key="5">
    <source>
        <dbReference type="ARBA" id="ARBA00022927"/>
    </source>
</evidence>
<keyword evidence="6" id="KW-0460">Magnesium</keyword>
<proteinExistence type="inferred from homology"/>
<protein>
    <recommendedName>
        <fullName evidence="6">Vesicle-fusing ATPase</fullName>
        <ecNumber evidence="6">3.6.4.6</ecNumber>
    </recommendedName>
</protein>
<comment type="cofactor">
    <cofactor evidence="6">
        <name>Mg(2+)</name>
        <dbReference type="ChEBI" id="CHEBI:18420"/>
    </cofactor>
    <text evidence="6">Binds 1 Mg(2+) ion per subunit.</text>
</comment>
<dbReference type="GO" id="GO:0046872">
    <property type="term" value="F:metal ion binding"/>
    <property type="evidence" value="ECO:0007669"/>
    <property type="project" value="UniProtKB-UniRule"/>
</dbReference>
<evidence type="ECO:0000259" key="7">
    <source>
        <dbReference type="SMART" id="SM00382"/>
    </source>
</evidence>
<comment type="similarity">
    <text evidence="1 6">Belongs to the AAA ATPase family.</text>
</comment>
<keyword evidence="6" id="KW-0378">Hydrolase</keyword>
<comment type="function">
    <text evidence="6">Required for vesicle-mediated transport. Catalyzes the fusion of transport vesicles within the Golgi cisternae. Is also required for transport from the endoplasmic reticulum to the Golgi stack. Seems to function as a fusion protein required for the delivery of cargo proteins to all compartments of the Golgi stack independent of vesicle origin.</text>
</comment>
<accession>A0A7R9UH08</accession>
<dbReference type="SUPFAM" id="SSF52540">
    <property type="entry name" value="P-loop containing nucleoside triphosphate hydrolases"/>
    <property type="match status" value="2"/>
</dbReference>
<dbReference type="InterPro" id="IPR027417">
    <property type="entry name" value="P-loop_NTPase"/>
</dbReference>
<dbReference type="EC" id="3.6.4.6" evidence="6"/>
<comment type="catalytic activity">
    <reaction evidence="6">
        <text>ATP + H2O = ADP + phosphate + H(+)</text>
        <dbReference type="Rhea" id="RHEA:13065"/>
        <dbReference type="ChEBI" id="CHEBI:15377"/>
        <dbReference type="ChEBI" id="CHEBI:15378"/>
        <dbReference type="ChEBI" id="CHEBI:30616"/>
        <dbReference type="ChEBI" id="CHEBI:43474"/>
        <dbReference type="ChEBI" id="CHEBI:456216"/>
        <dbReference type="EC" id="3.6.4.6"/>
    </reaction>
</comment>
<dbReference type="InterPro" id="IPR009010">
    <property type="entry name" value="Asp_de-COase-like_dom_sf"/>
</dbReference>
<keyword evidence="6" id="KW-0479">Metal-binding</keyword>
<keyword evidence="5 6" id="KW-0653">Protein transport</keyword>
<dbReference type="InterPro" id="IPR029067">
    <property type="entry name" value="CDC48_domain_2-like_sf"/>
</dbReference>
<dbReference type="CDD" id="cd00009">
    <property type="entry name" value="AAA"/>
    <property type="match status" value="1"/>
</dbReference>
<keyword evidence="6" id="KW-0963">Cytoplasm</keyword>
<dbReference type="Pfam" id="PF17862">
    <property type="entry name" value="AAA_lid_3"/>
    <property type="match status" value="1"/>
</dbReference>
<dbReference type="GO" id="GO:0035494">
    <property type="term" value="P:SNARE complex disassembly"/>
    <property type="evidence" value="ECO:0007669"/>
    <property type="project" value="InterPro"/>
</dbReference>
<dbReference type="FunFam" id="1.10.8.60:FF:000115">
    <property type="entry name" value="N-ethylmaleimide-sensitive fusion protein, putative"/>
    <property type="match status" value="1"/>
</dbReference>
<organism evidence="8">
    <name type="scientific">Pinguiococcus pyrenoidosus</name>
    <dbReference type="NCBI Taxonomy" id="172671"/>
    <lineage>
        <taxon>Eukaryota</taxon>
        <taxon>Sar</taxon>
        <taxon>Stramenopiles</taxon>
        <taxon>Ochrophyta</taxon>
        <taxon>Pinguiophyceae</taxon>
        <taxon>Pinguiochrysidales</taxon>
        <taxon>Pinguiochrysidaceae</taxon>
        <taxon>Pinguiococcus</taxon>
    </lineage>
</organism>
<dbReference type="Gene3D" id="3.40.50.300">
    <property type="entry name" value="P-loop containing nucleotide triphosphate hydrolases"/>
    <property type="match status" value="2"/>
</dbReference>
<feature type="domain" description="AAA+ ATPase" evidence="7">
    <location>
        <begin position="252"/>
        <end position="399"/>
    </location>
</feature>
<dbReference type="SMART" id="SM00382">
    <property type="entry name" value="AAA"/>
    <property type="match status" value="2"/>
</dbReference>
<dbReference type="Gene3D" id="3.10.330.10">
    <property type="match status" value="1"/>
</dbReference>
<dbReference type="AlphaFoldDB" id="A0A7R9UH08"/>
<dbReference type="PANTHER" id="PTHR23078">
    <property type="entry name" value="VESICULAR-FUSION PROTEIN NSF"/>
    <property type="match status" value="1"/>
</dbReference>
<dbReference type="InterPro" id="IPR003960">
    <property type="entry name" value="ATPase_AAA_CS"/>
</dbReference>
<keyword evidence="6" id="KW-0931">ER-Golgi transport</keyword>
<evidence type="ECO:0000256" key="2">
    <source>
        <dbReference type="ARBA" id="ARBA00022448"/>
    </source>
</evidence>
<dbReference type="InterPro" id="IPR041569">
    <property type="entry name" value="AAA_lid_3"/>
</dbReference>
<evidence type="ECO:0000256" key="3">
    <source>
        <dbReference type="ARBA" id="ARBA00022741"/>
    </source>
</evidence>
<evidence type="ECO:0000256" key="1">
    <source>
        <dbReference type="ARBA" id="ARBA00006914"/>
    </source>
</evidence>
<dbReference type="PANTHER" id="PTHR23078:SF3">
    <property type="entry name" value="VESICLE-FUSING ATPASE"/>
    <property type="match status" value="1"/>
</dbReference>
<evidence type="ECO:0000313" key="8">
    <source>
        <dbReference type="EMBL" id="CAD8264736.1"/>
    </source>
</evidence>
<dbReference type="GO" id="GO:0043001">
    <property type="term" value="P:Golgi to plasma membrane protein transport"/>
    <property type="evidence" value="ECO:0007669"/>
    <property type="project" value="TreeGrafter"/>
</dbReference>
<dbReference type="FunFam" id="3.40.50.300:FF:000154">
    <property type="entry name" value="Vesicle-fusing ATPase 1"/>
    <property type="match status" value="1"/>
</dbReference>
<dbReference type="Gene3D" id="2.40.40.20">
    <property type="match status" value="1"/>
</dbReference>
<dbReference type="InterPro" id="IPR003593">
    <property type="entry name" value="AAA+_ATPase"/>
</dbReference>
<dbReference type="GO" id="GO:0006891">
    <property type="term" value="P:intra-Golgi vesicle-mediated transport"/>
    <property type="evidence" value="ECO:0007669"/>
    <property type="project" value="TreeGrafter"/>
</dbReference>
<keyword evidence="4 6" id="KW-0067">ATP-binding</keyword>
<name>A0A7R9UH08_9STRA</name>
<dbReference type="InterPro" id="IPR039812">
    <property type="entry name" value="Vesicle-fus_ATPase"/>
</dbReference>
<sequence>MMHMKVGKCPEAKLTYTGKVYLHSRDFHQLLGADADVASMNICVRDASGVEHAFTAAKDDRMAPGEVGMNQLHRTAASVQWMVDNPVDVSKIQQTQLATNVTLVAERLGNTKKGASARPLSGQELTDQFGKVFAGQMVFVGAQFPLKAAGAVLKVTVRDFGVLDLGEDTSGQAQVVNSNFAQLDAKSNVVWETGESVAISGKSLQSTLFDTSFDFGKLGIGGLGAEFNLIFRRAFAPRCFNASVIKQLGIKHIRGMLLFGPPGCGKTLIARKIGQVLNAREPQIINGPEILNKYVGASEEAIREKFGPAEEEQREKGDDSELHIIIFDEIDAICKQRGSTNDGTGVGDSIVNQLLSKLDGVESLNNILVIGMTNRKDLIDDALLRPGRLELHVEIGLPDRAGRFQILMIHTKSMRESGRMTNDAAAYLTELSENTKNYSGAELEGLIRAAAQYALRRGLQTDDDGSKRQINMDMVVVERQDLEQAFQNDIRPAFGNDETEMSTYFPNGIIDYGPTFQALETAVQSAIEQVKTSARSPITSMLLYGPPKSGKTALMAKLAKDSEIPFVRMVSADAMVGRGEMARVERIAKSFKDSYRSPISMICLDDIERLLDYVRIGPRFSNNALQTFLILLKKLPPNNHRLLVVATTSSLPDLDALGLADMFDLRREVPHLSQPAEVSAVLNGLPDLEIAQGESVESIAQQMAGPIGVKQLLTVVERARVLDSNGRLTASGFSDALLDAVQI</sequence>
<dbReference type="InterPro" id="IPR003959">
    <property type="entry name" value="ATPase_AAA_core"/>
</dbReference>
<evidence type="ECO:0000256" key="4">
    <source>
        <dbReference type="ARBA" id="ARBA00022840"/>
    </source>
</evidence>
<dbReference type="GO" id="GO:0005795">
    <property type="term" value="C:Golgi stack"/>
    <property type="evidence" value="ECO:0007669"/>
    <property type="project" value="TreeGrafter"/>
</dbReference>
<dbReference type="Pfam" id="PF00004">
    <property type="entry name" value="AAA"/>
    <property type="match status" value="2"/>
</dbReference>
<evidence type="ECO:0000256" key="6">
    <source>
        <dbReference type="RuleBase" id="RU367045"/>
    </source>
</evidence>
<dbReference type="GO" id="GO:0016887">
    <property type="term" value="F:ATP hydrolysis activity"/>
    <property type="evidence" value="ECO:0007669"/>
    <property type="project" value="InterPro"/>
</dbReference>
<keyword evidence="2 6" id="KW-0813">Transport</keyword>
<feature type="domain" description="AAA+ ATPase" evidence="7">
    <location>
        <begin position="537"/>
        <end position="673"/>
    </location>
</feature>
<dbReference type="SUPFAM" id="SSF50692">
    <property type="entry name" value="ADC-like"/>
    <property type="match status" value="1"/>
</dbReference>
<keyword evidence="3 6" id="KW-0547">Nucleotide-binding</keyword>
<dbReference type="FunFam" id="3.40.50.300:FF:000166">
    <property type="entry name" value="vesicle-fusing ATPase isoform X1"/>
    <property type="match status" value="1"/>
</dbReference>
<dbReference type="PROSITE" id="PS00674">
    <property type="entry name" value="AAA"/>
    <property type="match status" value="1"/>
</dbReference>
<comment type="subcellular location">
    <subcellularLocation>
        <location evidence="6">Cytoplasm</location>
    </subcellularLocation>
</comment>
<dbReference type="GO" id="GO:0005524">
    <property type="term" value="F:ATP binding"/>
    <property type="evidence" value="ECO:0007669"/>
    <property type="project" value="UniProtKB-UniRule"/>
</dbReference>
<dbReference type="Gene3D" id="1.10.8.60">
    <property type="match status" value="1"/>
</dbReference>
<dbReference type="SUPFAM" id="SSF54585">
    <property type="entry name" value="Cdc48 domain 2-like"/>
    <property type="match status" value="1"/>
</dbReference>
<gene>
    <name evidence="8" type="ORF">PPYR1160_LOCUS14239</name>
</gene>